<gene>
    <name evidence="2" type="ORF">H9826_11255</name>
</gene>
<comment type="caution">
    <text evidence="2">The sequence shown here is derived from an EMBL/GenBank/DDBJ whole genome shotgun (WGS) entry which is preliminary data.</text>
</comment>
<name>A0A9D1Z5M4_9FIRM</name>
<evidence type="ECO:0008006" key="4">
    <source>
        <dbReference type="Google" id="ProtNLM"/>
    </source>
</evidence>
<protein>
    <recommendedName>
        <fullName evidence="4">Transmembrane protein</fullName>
    </recommendedName>
</protein>
<dbReference type="Proteomes" id="UP000886824">
    <property type="component" value="Unassembled WGS sequence"/>
</dbReference>
<proteinExistence type="predicted"/>
<reference evidence="2" key="1">
    <citation type="journal article" date="2021" name="PeerJ">
        <title>Extensive microbial diversity within the chicken gut microbiome revealed by metagenomics and culture.</title>
        <authorList>
            <person name="Gilroy R."/>
            <person name="Ravi A."/>
            <person name="Getino M."/>
            <person name="Pursley I."/>
            <person name="Horton D.L."/>
            <person name="Alikhan N.F."/>
            <person name="Baker D."/>
            <person name="Gharbi K."/>
            <person name="Hall N."/>
            <person name="Watson M."/>
            <person name="Adriaenssens E.M."/>
            <person name="Foster-Nyarko E."/>
            <person name="Jarju S."/>
            <person name="Secka A."/>
            <person name="Antonio M."/>
            <person name="Oren A."/>
            <person name="Chaudhuri R.R."/>
            <person name="La Ragione R."/>
            <person name="Hildebrand F."/>
            <person name="Pallen M.J."/>
        </authorList>
    </citation>
    <scope>NUCLEOTIDE SEQUENCE</scope>
    <source>
        <strain evidence="2">CHK33-7979</strain>
    </source>
</reference>
<dbReference type="EMBL" id="DXCX01000122">
    <property type="protein sequence ID" value="HIY74524.1"/>
    <property type="molecule type" value="Genomic_DNA"/>
</dbReference>
<sequence length="198" mass="21909">MNPDYERLYRGVSHAAWAYIFLYLDINLNTLNILPDFVCYLLLWSAISCLEGEERDLALLRPLCVLLGVWAGADWVFTLLGSALEGRLLPLDLLISVAAIYFHFQLFTDLARLAERYQPPGAALGRRLLGLRTVQTLILTVSFILGYSLSPNTHLTLPGDSPAGWVVAGLALAGLLLSLMLMSSLFALRKCFLPPEEA</sequence>
<keyword evidence="1" id="KW-1133">Transmembrane helix</keyword>
<organism evidence="2 3">
    <name type="scientific">Candidatus Intestinimonas merdavium</name>
    <dbReference type="NCBI Taxonomy" id="2838622"/>
    <lineage>
        <taxon>Bacteria</taxon>
        <taxon>Bacillati</taxon>
        <taxon>Bacillota</taxon>
        <taxon>Clostridia</taxon>
        <taxon>Eubacteriales</taxon>
        <taxon>Intestinimonas</taxon>
    </lineage>
</organism>
<feature type="transmembrane region" description="Helical" evidence="1">
    <location>
        <begin position="162"/>
        <end position="188"/>
    </location>
</feature>
<accession>A0A9D1Z5M4</accession>
<dbReference type="AlphaFoldDB" id="A0A9D1Z5M4"/>
<keyword evidence="1" id="KW-0472">Membrane</keyword>
<keyword evidence="1" id="KW-0812">Transmembrane</keyword>
<feature type="transmembrane region" description="Helical" evidence="1">
    <location>
        <begin position="129"/>
        <end position="150"/>
    </location>
</feature>
<reference evidence="2" key="2">
    <citation type="submission" date="2021-04" db="EMBL/GenBank/DDBJ databases">
        <authorList>
            <person name="Gilroy R."/>
        </authorList>
    </citation>
    <scope>NUCLEOTIDE SEQUENCE</scope>
    <source>
        <strain evidence="2">CHK33-7979</strain>
    </source>
</reference>
<evidence type="ECO:0000256" key="1">
    <source>
        <dbReference type="SAM" id="Phobius"/>
    </source>
</evidence>
<feature type="transmembrane region" description="Helical" evidence="1">
    <location>
        <begin position="59"/>
        <end position="77"/>
    </location>
</feature>
<evidence type="ECO:0000313" key="3">
    <source>
        <dbReference type="Proteomes" id="UP000886824"/>
    </source>
</evidence>
<feature type="transmembrane region" description="Helical" evidence="1">
    <location>
        <begin position="20"/>
        <end position="47"/>
    </location>
</feature>
<feature type="transmembrane region" description="Helical" evidence="1">
    <location>
        <begin position="89"/>
        <end position="108"/>
    </location>
</feature>
<evidence type="ECO:0000313" key="2">
    <source>
        <dbReference type="EMBL" id="HIY74524.1"/>
    </source>
</evidence>